<dbReference type="Proteomes" id="UP000004295">
    <property type="component" value="Unassembled WGS sequence"/>
</dbReference>
<evidence type="ECO:0000313" key="2">
    <source>
        <dbReference type="EMBL" id="EEN83173.1"/>
    </source>
</evidence>
<dbReference type="eggNOG" id="ENOG502ZBNA">
    <property type="taxonomic scope" value="Bacteria"/>
</dbReference>
<comment type="caution">
    <text evidence="2">The sequence shown here is derived from an EMBL/GenBank/DDBJ whole genome shotgun (WGS) entry which is preliminary data.</text>
</comment>
<reference evidence="2 3" key="1">
    <citation type="submission" date="2009-04" db="EMBL/GenBank/DDBJ databases">
        <authorList>
            <person name="Sebastian Y."/>
            <person name="Madupu R."/>
            <person name="Durkin A.S."/>
            <person name="Torralba M."/>
            <person name="Methe B."/>
            <person name="Sutton G.G."/>
            <person name="Strausberg R.L."/>
            <person name="Nelson K.E."/>
        </authorList>
    </citation>
    <scope>NUCLEOTIDE SEQUENCE [LARGE SCALE GENOMIC DNA]</scope>
    <source>
        <strain evidence="3">ATCC 35406 / BCRC 14492 / JCM 8526 / NCTC 13058 / HG 370</strain>
    </source>
</reference>
<gene>
    <name evidence="2" type="ORF">POREN0001_1058</name>
</gene>
<protein>
    <recommendedName>
        <fullName evidence="4">DUF5020 domain-containing protein</fullName>
    </recommendedName>
</protein>
<dbReference type="STRING" id="553175.POREN0001_1058"/>
<feature type="signal peptide" evidence="1">
    <location>
        <begin position="1"/>
        <end position="23"/>
    </location>
</feature>
<dbReference type="GeneID" id="93366409"/>
<feature type="chain" id="PRO_5002926248" description="DUF5020 domain-containing protein" evidence="1">
    <location>
        <begin position="24"/>
        <end position="247"/>
    </location>
</feature>
<sequence length="247" mass="28655">MKRRLLYGLLAILAWCSIGLVNAQNLQFHYDLGRYLYPETQMARPTLTATIEQQGVDRFGDTFYFVDMSFLQQGAVSANWKFMRNLRFWQAPVAWHVRYDGGLRFVNATQSNTAISMNDAFMTGGSYTYLRGDRRLMLSAALLYKYIRLTPQPHNFELCTVWKYAPGDGLFSATGFISFWQQTDKRPGWNTRFKLMMQPQFWCNLNKLEAIPNDINLSIGSEIRISRNVDAPQWIVAPTLALKWSFR</sequence>
<dbReference type="EMBL" id="ACNN01000012">
    <property type="protein sequence ID" value="EEN83173.1"/>
    <property type="molecule type" value="Genomic_DNA"/>
</dbReference>
<evidence type="ECO:0000256" key="1">
    <source>
        <dbReference type="SAM" id="SignalP"/>
    </source>
</evidence>
<accession>C3J9B7</accession>
<name>C3J9B7_POREA</name>
<dbReference type="Pfam" id="PF16412">
    <property type="entry name" value="DUF5020"/>
    <property type="match status" value="1"/>
</dbReference>
<dbReference type="AlphaFoldDB" id="C3J9B7"/>
<proteinExistence type="predicted"/>
<keyword evidence="3" id="KW-1185">Reference proteome</keyword>
<keyword evidence="1" id="KW-0732">Signal</keyword>
<evidence type="ECO:0008006" key="4">
    <source>
        <dbReference type="Google" id="ProtNLM"/>
    </source>
</evidence>
<evidence type="ECO:0000313" key="3">
    <source>
        <dbReference type="Proteomes" id="UP000004295"/>
    </source>
</evidence>
<dbReference type="RefSeq" id="WP_004332759.1">
    <property type="nucleotide sequence ID" value="NZ_ACNN01000012.1"/>
</dbReference>
<organism evidence="2 3">
    <name type="scientific">Porphyromonas endodontalis (strain ATCC 35406 / DSM 24491 / JCM 8526 / CCUG 16442 / BCRC 14492 / NCTC 13058 / HG 370)</name>
    <name type="common">Bacteroides endodontalis</name>
    <dbReference type="NCBI Taxonomy" id="553175"/>
    <lineage>
        <taxon>Bacteria</taxon>
        <taxon>Pseudomonadati</taxon>
        <taxon>Bacteroidota</taxon>
        <taxon>Bacteroidia</taxon>
        <taxon>Bacteroidales</taxon>
        <taxon>Porphyromonadaceae</taxon>
        <taxon>Porphyromonas</taxon>
    </lineage>
</organism>